<keyword evidence="2" id="KW-0732">Signal</keyword>
<dbReference type="GO" id="GO:0005509">
    <property type="term" value="F:calcium ion binding"/>
    <property type="evidence" value="ECO:0007669"/>
    <property type="project" value="InterPro"/>
</dbReference>
<name>A0A8T2LWE2_ASTMX</name>
<organism evidence="3 4">
    <name type="scientific">Astyanax mexicanus</name>
    <name type="common">Blind cave fish</name>
    <name type="synonym">Astyanax fasciatus mexicanus</name>
    <dbReference type="NCBI Taxonomy" id="7994"/>
    <lineage>
        <taxon>Eukaryota</taxon>
        <taxon>Metazoa</taxon>
        <taxon>Chordata</taxon>
        <taxon>Craniata</taxon>
        <taxon>Vertebrata</taxon>
        <taxon>Euteleostomi</taxon>
        <taxon>Actinopterygii</taxon>
        <taxon>Neopterygii</taxon>
        <taxon>Teleostei</taxon>
        <taxon>Ostariophysi</taxon>
        <taxon>Characiformes</taxon>
        <taxon>Characoidei</taxon>
        <taxon>Acestrorhamphidae</taxon>
        <taxon>Acestrorhamphinae</taxon>
        <taxon>Astyanax</taxon>
    </lineage>
</organism>
<dbReference type="InterPro" id="IPR001299">
    <property type="entry name" value="Ependymin"/>
</dbReference>
<comment type="similarity">
    <text evidence="1">Belongs to the ependymin family.</text>
</comment>
<dbReference type="PRINTS" id="PR00317">
    <property type="entry name" value="EPENDYMIN"/>
</dbReference>
<reference evidence="3 4" key="1">
    <citation type="submission" date="2021-07" db="EMBL/GenBank/DDBJ databases">
        <authorList>
            <person name="Imarazene B."/>
            <person name="Zahm M."/>
            <person name="Klopp C."/>
            <person name="Cabau C."/>
            <person name="Beille S."/>
            <person name="Jouanno E."/>
            <person name="Castinel A."/>
            <person name="Lluch J."/>
            <person name="Gil L."/>
            <person name="Kuchtly C."/>
            <person name="Lopez Roques C."/>
            <person name="Donnadieu C."/>
            <person name="Parrinello H."/>
            <person name="Journot L."/>
            <person name="Du K."/>
            <person name="Schartl M."/>
            <person name="Retaux S."/>
            <person name="Guiguen Y."/>
        </authorList>
    </citation>
    <scope>NUCLEOTIDE SEQUENCE [LARGE SCALE GENOMIC DNA]</scope>
    <source>
        <strain evidence="3">Pach_M1</strain>
        <tissue evidence="3">Testis</tissue>
    </source>
</reference>
<evidence type="ECO:0000313" key="4">
    <source>
        <dbReference type="Proteomes" id="UP000752171"/>
    </source>
</evidence>
<dbReference type="AlphaFoldDB" id="A0A8T2LWE2"/>
<feature type="signal peptide" evidence="2">
    <location>
        <begin position="1"/>
        <end position="19"/>
    </location>
</feature>
<dbReference type="Proteomes" id="UP000752171">
    <property type="component" value="Unassembled WGS sequence"/>
</dbReference>
<evidence type="ECO:0000256" key="1">
    <source>
        <dbReference type="ARBA" id="ARBA00010771"/>
    </source>
</evidence>
<dbReference type="PANTHER" id="PTHR10697:SF5">
    <property type="entry name" value="EPENDYMIN-RELATED"/>
    <property type="match status" value="1"/>
</dbReference>
<dbReference type="GO" id="GO:0007160">
    <property type="term" value="P:cell-matrix adhesion"/>
    <property type="evidence" value="ECO:0007669"/>
    <property type="project" value="InterPro"/>
</dbReference>
<proteinExistence type="inferred from homology"/>
<dbReference type="GO" id="GO:0005576">
    <property type="term" value="C:extracellular region"/>
    <property type="evidence" value="ECO:0007669"/>
    <property type="project" value="InterPro"/>
</dbReference>
<dbReference type="PANTHER" id="PTHR10697">
    <property type="entry name" value="MAMMALIAN EPENDYMIN-RELATED PROTEIN 1"/>
    <property type="match status" value="1"/>
</dbReference>
<accession>A0A8T2LWE2</accession>
<dbReference type="EMBL" id="JAICCE010000006">
    <property type="protein sequence ID" value="KAG9276243.1"/>
    <property type="molecule type" value="Genomic_DNA"/>
</dbReference>
<gene>
    <name evidence="3" type="primary">EPD2</name>
    <name evidence="3" type="ORF">AMEX_G8540</name>
</gene>
<comment type="caution">
    <text evidence="3">The sequence shown here is derived from an EMBL/GenBank/DDBJ whole genome shotgun (WGS) entry which is preliminary data.</text>
</comment>
<feature type="chain" id="PRO_5035933274" evidence="2">
    <location>
        <begin position="20"/>
        <end position="218"/>
    </location>
</feature>
<sequence>MKLLVLLSVCSCLALNAWTQPRPCVSPPWITGGISMSMKDGAKTSSGMFTYDGWGQQVRFRNFETEHSTTHFTDLLMNFKQKVIYEIDHASQTCKKKSLETSFHPMQVPPDSLFFGQAIMGTTSIPAGGLLVNNWVGEVSEIKAQYMLIFSEYTCLPITAMVHRPGLGWTAISFFNQVLTVLDPSDFTPPAFCQNAVFEETENTDFIKAIHSVIEQNI</sequence>
<dbReference type="Pfam" id="PF00811">
    <property type="entry name" value="Ependymin"/>
    <property type="match status" value="1"/>
</dbReference>
<dbReference type="GO" id="GO:0005764">
    <property type="term" value="C:lysosome"/>
    <property type="evidence" value="ECO:0007669"/>
    <property type="project" value="TreeGrafter"/>
</dbReference>
<protein>
    <submittedName>
        <fullName evidence="3">Ependymin-2-like</fullName>
    </submittedName>
</protein>
<dbReference type="SMART" id="SM00026">
    <property type="entry name" value="EPEND"/>
    <property type="match status" value="1"/>
</dbReference>
<evidence type="ECO:0000256" key="2">
    <source>
        <dbReference type="SAM" id="SignalP"/>
    </source>
</evidence>
<evidence type="ECO:0000313" key="3">
    <source>
        <dbReference type="EMBL" id="KAG9276243.1"/>
    </source>
</evidence>